<dbReference type="PATRIC" id="fig|1618671.3.peg.214"/>
<feature type="binding site" evidence="6">
    <location>
        <position position="82"/>
    </location>
    <ligand>
        <name>S-adenosyl-L-methionine</name>
        <dbReference type="ChEBI" id="CHEBI:59789"/>
    </ligand>
</feature>
<dbReference type="NCBIfam" id="TIGR00006">
    <property type="entry name" value="16S rRNA (cytosine(1402)-N(4))-methyltransferase RsmH"/>
    <property type="match status" value="1"/>
</dbReference>
<dbReference type="EC" id="2.1.1.199" evidence="6"/>
<feature type="binding site" evidence="6">
    <location>
        <position position="55"/>
    </location>
    <ligand>
        <name>S-adenosyl-L-methionine</name>
        <dbReference type="ChEBI" id="CHEBI:59789"/>
    </ligand>
</feature>
<comment type="caution">
    <text evidence="7">The sequence shown here is derived from an EMBL/GenBank/DDBJ whole genome shotgun (WGS) entry which is preliminary data.</text>
</comment>
<comment type="function">
    <text evidence="6">Specifically methylates the N4 position of cytidine in position 1402 (C1402) of 16S rRNA.</text>
</comment>
<evidence type="ECO:0000313" key="7">
    <source>
        <dbReference type="EMBL" id="KKW24632.1"/>
    </source>
</evidence>
<keyword evidence="2 6" id="KW-0698">rRNA processing</keyword>
<dbReference type="PIRSF" id="PIRSF004486">
    <property type="entry name" value="MraW"/>
    <property type="match status" value="1"/>
</dbReference>
<comment type="similarity">
    <text evidence="1 6">Belongs to the methyltransferase superfamily. RsmH family.</text>
</comment>
<dbReference type="SUPFAM" id="SSF53335">
    <property type="entry name" value="S-adenosyl-L-methionine-dependent methyltransferases"/>
    <property type="match status" value="1"/>
</dbReference>
<sequence length="300" mass="33536">MLGAGTHQSVLLHEAVEMLVIQPDDVVVDATLGGAGHARAIVDRLGEDGILIGFDLDEDALLRARLALEDATCQTHVVKANFRDLKRELGKLGIAQVTKALFDLGWSAYQLDSLRGFSFQKDEPLLMTYEKNPGGGALTARVIINEWKEESIADILWGWGEERYSRRIAKAIVERRAQKPIETSTELADIIKAAVPPTYRFGRLHPATRTFQALRVAVNDEYGALREGLDAVFEMLAPHGRLAAITFHSIEDRLVKQTFVRWSKEENGERITKKPVIASSEELKENPRARSAKLRVFQKK</sequence>
<dbReference type="GO" id="GO:0005737">
    <property type="term" value="C:cytoplasm"/>
    <property type="evidence" value="ECO:0007669"/>
    <property type="project" value="UniProtKB-SubCell"/>
</dbReference>
<keyword evidence="3 6" id="KW-0489">Methyltransferase</keyword>
<evidence type="ECO:0000256" key="1">
    <source>
        <dbReference type="ARBA" id="ARBA00010396"/>
    </source>
</evidence>
<evidence type="ECO:0000256" key="6">
    <source>
        <dbReference type="HAMAP-Rule" id="MF_01007"/>
    </source>
</evidence>
<dbReference type="Gene3D" id="1.10.150.170">
    <property type="entry name" value="Putative methyltransferase TM0872, insert domain"/>
    <property type="match status" value="1"/>
</dbReference>
<keyword evidence="6" id="KW-0963">Cytoplasm</keyword>
<dbReference type="GO" id="GO:0071424">
    <property type="term" value="F:rRNA (cytosine-N4-)-methyltransferase activity"/>
    <property type="evidence" value="ECO:0007669"/>
    <property type="project" value="UniProtKB-UniRule"/>
</dbReference>
<evidence type="ECO:0000256" key="3">
    <source>
        <dbReference type="ARBA" id="ARBA00022603"/>
    </source>
</evidence>
<reference evidence="7 8" key="1">
    <citation type="journal article" date="2015" name="Nature">
        <title>rRNA introns, odd ribosomes, and small enigmatic genomes across a large radiation of phyla.</title>
        <authorList>
            <person name="Brown C.T."/>
            <person name="Hug L.A."/>
            <person name="Thomas B.C."/>
            <person name="Sharon I."/>
            <person name="Castelle C.J."/>
            <person name="Singh A."/>
            <person name="Wilkins M.J."/>
            <person name="Williams K.H."/>
            <person name="Banfield J.F."/>
        </authorList>
    </citation>
    <scope>NUCLEOTIDE SEQUENCE [LARGE SCALE GENOMIC DNA]</scope>
</reference>
<dbReference type="InterPro" id="IPR029063">
    <property type="entry name" value="SAM-dependent_MTases_sf"/>
</dbReference>
<name>A0A0G1ZAB7_9BACT</name>
<evidence type="ECO:0000256" key="5">
    <source>
        <dbReference type="ARBA" id="ARBA00022691"/>
    </source>
</evidence>
<dbReference type="Pfam" id="PF01795">
    <property type="entry name" value="Methyltransf_5"/>
    <property type="match status" value="1"/>
</dbReference>
<evidence type="ECO:0000313" key="8">
    <source>
        <dbReference type="Proteomes" id="UP000034273"/>
    </source>
</evidence>
<comment type="catalytic activity">
    <reaction evidence="6">
        <text>cytidine(1402) in 16S rRNA + S-adenosyl-L-methionine = N(4)-methylcytidine(1402) in 16S rRNA + S-adenosyl-L-homocysteine + H(+)</text>
        <dbReference type="Rhea" id="RHEA:42928"/>
        <dbReference type="Rhea" id="RHEA-COMP:10286"/>
        <dbReference type="Rhea" id="RHEA-COMP:10287"/>
        <dbReference type="ChEBI" id="CHEBI:15378"/>
        <dbReference type="ChEBI" id="CHEBI:57856"/>
        <dbReference type="ChEBI" id="CHEBI:59789"/>
        <dbReference type="ChEBI" id="CHEBI:74506"/>
        <dbReference type="ChEBI" id="CHEBI:82748"/>
        <dbReference type="EC" id="2.1.1.199"/>
    </reaction>
</comment>
<dbReference type="PANTHER" id="PTHR11265">
    <property type="entry name" value="S-ADENOSYL-METHYLTRANSFERASE MRAW"/>
    <property type="match status" value="1"/>
</dbReference>
<feature type="binding site" evidence="6">
    <location>
        <position position="110"/>
    </location>
    <ligand>
        <name>S-adenosyl-L-methionine</name>
        <dbReference type="ChEBI" id="CHEBI:59789"/>
    </ligand>
</feature>
<dbReference type="SUPFAM" id="SSF81799">
    <property type="entry name" value="Putative methyltransferase TM0872, insert domain"/>
    <property type="match status" value="1"/>
</dbReference>
<organism evidence="7 8">
    <name type="scientific">Candidatus Kaiserbacteria bacterium GW2011_GWA2_52_12</name>
    <dbReference type="NCBI Taxonomy" id="1618671"/>
    <lineage>
        <taxon>Bacteria</taxon>
        <taxon>Candidatus Kaiseribacteriota</taxon>
    </lineage>
</organism>
<dbReference type="PANTHER" id="PTHR11265:SF0">
    <property type="entry name" value="12S RRNA N4-METHYLCYTIDINE METHYLTRANSFERASE"/>
    <property type="match status" value="1"/>
</dbReference>
<accession>A0A0G1ZAB7</accession>
<gene>
    <name evidence="6" type="primary">rsmH</name>
    <name evidence="7" type="ORF">UY67_C0005G0004</name>
</gene>
<protein>
    <recommendedName>
        <fullName evidence="6">Ribosomal RNA small subunit methyltransferase H</fullName>
        <ecNumber evidence="6">2.1.1.199</ecNumber>
    </recommendedName>
    <alternativeName>
        <fullName evidence="6">16S rRNA m(4)C1402 methyltransferase</fullName>
    </alternativeName>
    <alternativeName>
        <fullName evidence="6">rRNA (cytosine-N(4)-)-methyltransferase RsmH</fullName>
    </alternativeName>
</protein>
<dbReference type="AlphaFoldDB" id="A0A0G1ZAB7"/>
<feature type="binding site" evidence="6">
    <location>
        <begin position="35"/>
        <end position="37"/>
    </location>
    <ligand>
        <name>S-adenosyl-L-methionine</name>
        <dbReference type="ChEBI" id="CHEBI:59789"/>
    </ligand>
</feature>
<keyword evidence="5 6" id="KW-0949">S-adenosyl-L-methionine</keyword>
<dbReference type="EMBL" id="LCQW01000005">
    <property type="protein sequence ID" value="KKW24632.1"/>
    <property type="molecule type" value="Genomic_DNA"/>
</dbReference>
<evidence type="ECO:0000256" key="2">
    <source>
        <dbReference type="ARBA" id="ARBA00022552"/>
    </source>
</evidence>
<dbReference type="STRING" id="1618671.UY67_C0005G0004"/>
<dbReference type="Proteomes" id="UP000034273">
    <property type="component" value="Unassembled WGS sequence"/>
</dbReference>
<evidence type="ECO:0000256" key="4">
    <source>
        <dbReference type="ARBA" id="ARBA00022679"/>
    </source>
</evidence>
<feature type="binding site" evidence="6">
    <location>
        <position position="103"/>
    </location>
    <ligand>
        <name>S-adenosyl-L-methionine</name>
        <dbReference type="ChEBI" id="CHEBI:59789"/>
    </ligand>
</feature>
<proteinExistence type="inferred from homology"/>
<keyword evidence="4 6" id="KW-0808">Transferase</keyword>
<dbReference type="GO" id="GO:0070475">
    <property type="term" value="P:rRNA base methylation"/>
    <property type="evidence" value="ECO:0007669"/>
    <property type="project" value="UniProtKB-UniRule"/>
</dbReference>
<dbReference type="HAMAP" id="MF_01007">
    <property type="entry name" value="16SrRNA_methyltr_H"/>
    <property type="match status" value="1"/>
</dbReference>
<dbReference type="Gene3D" id="3.40.50.150">
    <property type="entry name" value="Vaccinia Virus protein VP39"/>
    <property type="match status" value="1"/>
</dbReference>
<comment type="subcellular location">
    <subcellularLocation>
        <location evidence="6">Cytoplasm</location>
    </subcellularLocation>
</comment>
<dbReference type="InterPro" id="IPR002903">
    <property type="entry name" value="RsmH"/>
</dbReference>
<dbReference type="InterPro" id="IPR023397">
    <property type="entry name" value="SAM-dep_MeTrfase_MraW_recog"/>
</dbReference>